<comment type="similarity">
    <text evidence="2">Belongs to the transketolase family.</text>
</comment>
<dbReference type="Gene3D" id="3.40.50.970">
    <property type="match status" value="1"/>
</dbReference>
<feature type="domain" description="Transketolase-like pyrimidine-binding" evidence="4">
    <location>
        <begin position="15"/>
        <end position="180"/>
    </location>
</feature>
<dbReference type="Pfam" id="PF02780">
    <property type="entry name" value="Transketolase_C"/>
    <property type="match status" value="1"/>
</dbReference>
<dbReference type="InterPro" id="IPR051157">
    <property type="entry name" value="PDH/Transketolase"/>
</dbReference>
<dbReference type="AlphaFoldDB" id="A0A7W5ZU59"/>
<dbReference type="GO" id="GO:0004802">
    <property type="term" value="F:transketolase activity"/>
    <property type="evidence" value="ECO:0007669"/>
    <property type="project" value="UniProtKB-EC"/>
</dbReference>
<sequence length="326" mass="34674">MGNELIQAPLAGTGAANQDVFSETLQALAATDRNIVVVTSDSRGSGKLVPFGKKYPAQIVEVGIAEQNLVGMAAGLASAGKKVFAVSPACFLTARALEQIKNDVAYSNNPVKLIGISAGVSYGALGSTHHSLHDFAVLRAIHNMTIVVPADSFETTQAVQQVAASEQPYYLRFGKKPMPLLDETGETTFQIGKGRVIRRGSDVAIIANGETVYPALQAAQKLATENGIEATVVSMHTIKPLDEKLLSELALECKAILTVEEHSVNGGLGEACASWLLKNRYHKPFDILGIPDEYTVTGSQVEILNHYGISESGITSRVKTLLNTLT</sequence>
<dbReference type="InterPro" id="IPR033248">
    <property type="entry name" value="Transketolase_C"/>
</dbReference>
<dbReference type="PANTHER" id="PTHR43825:SF1">
    <property type="entry name" value="TRANSKETOLASE-LIKE PYRIMIDINE-BINDING DOMAIN-CONTAINING PROTEIN"/>
    <property type="match status" value="1"/>
</dbReference>
<dbReference type="InterPro" id="IPR009014">
    <property type="entry name" value="Transketo_C/PFOR_II"/>
</dbReference>
<dbReference type="Pfam" id="PF02779">
    <property type="entry name" value="Transket_pyr"/>
    <property type="match status" value="1"/>
</dbReference>
<dbReference type="CDD" id="cd07033">
    <property type="entry name" value="TPP_PYR_DXS_TK_like"/>
    <property type="match status" value="1"/>
</dbReference>
<evidence type="ECO:0000313" key="6">
    <source>
        <dbReference type="Proteomes" id="UP000541352"/>
    </source>
</evidence>
<proteinExistence type="inferred from homology"/>
<dbReference type="FunFam" id="3.40.50.970:FF:000129">
    <property type="entry name" value="Transketolase"/>
    <property type="match status" value="1"/>
</dbReference>
<dbReference type="InterPro" id="IPR005475">
    <property type="entry name" value="Transketolase-like_Pyr-bd"/>
</dbReference>
<dbReference type="SUPFAM" id="SSF52518">
    <property type="entry name" value="Thiamin diphosphate-binding fold (THDP-binding)"/>
    <property type="match status" value="1"/>
</dbReference>
<dbReference type="InterPro" id="IPR029061">
    <property type="entry name" value="THDP-binding"/>
</dbReference>
<keyword evidence="3" id="KW-0786">Thiamine pyrophosphate</keyword>
<dbReference type="Proteomes" id="UP000541352">
    <property type="component" value="Unassembled WGS sequence"/>
</dbReference>
<dbReference type="SMART" id="SM00861">
    <property type="entry name" value="Transket_pyr"/>
    <property type="match status" value="1"/>
</dbReference>
<gene>
    <name evidence="5" type="ORF">FHS57_005848</name>
</gene>
<evidence type="ECO:0000313" key="5">
    <source>
        <dbReference type="EMBL" id="MBB3841819.1"/>
    </source>
</evidence>
<comment type="caution">
    <text evidence="5">The sequence shown here is derived from an EMBL/GenBank/DDBJ whole genome shotgun (WGS) entry which is preliminary data.</text>
</comment>
<organism evidence="5 6">
    <name type="scientific">Runella defluvii</name>
    <dbReference type="NCBI Taxonomy" id="370973"/>
    <lineage>
        <taxon>Bacteria</taxon>
        <taxon>Pseudomonadati</taxon>
        <taxon>Bacteroidota</taxon>
        <taxon>Cytophagia</taxon>
        <taxon>Cytophagales</taxon>
        <taxon>Spirosomataceae</taxon>
        <taxon>Runella</taxon>
    </lineage>
</organism>
<evidence type="ECO:0000256" key="2">
    <source>
        <dbReference type="ARBA" id="ARBA00007131"/>
    </source>
</evidence>
<dbReference type="EC" id="2.2.1.1" evidence="5"/>
<evidence type="ECO:0000256" key="1">
    <source>
        <dbReference type="ARBA" id="ARBA00001964"/>
    </source>
</evidence>
<dbReference type="Gene3D" id="3.40.50.920">
    <property type="match status" value="1"/>
</dbReference>
<dbReference type="EMBL" id="JACIBY010000021">
    <property type="protein sequence ID" value="MBB3841819.1"/>
    <property type="molecule type" value="Genomic_DNA"/>
</dbReference>
<dbReference type="RefSeq" id="WP_183979739.1">
    <property type="nucleotide sequence ID" value="NZ_JACIBY010000021.1"/>
</dbReference>
<keyword evidence="6" id="KW-1185">Reference proteome</keyword>
<protein>
    <submittedName>
        <fullName evidence="5">Transketolase</fullName>
        <ecNumber evidence="5">2.2.1.1</ecNumber>
    </submittedName>
</protein>
<reference evidence="5 6" key="1">
    <citation type="submission" date="2020-08" db="EMBL/GenBank/DDBJ databases">
        <title>Genomic Encyclopedia of Type Strains, Phase IV (KMG-IV): sequencing the most valuable type-strain genomes for metagenomic binning, comparative biology and taxonomic classification.</title>
        <authorList>
            <person name="Goeker M."/>
        </authorList>
    </citation>
    <scope>NUCLEOTIDE SEQUENCE [LARGE SCALE GENOMIC DNA]</scope>
    <source>
        <strain evidence="5 6">DSM 17976</strain>
    </source>
</reference>
<dbReference type="PANTHER" id="PTHR43825">
    <property type="entry name" value="PYRUVATE DEHYDROGENASE E1 COMPONENT"/>
    <property type="match status" value="1"/>
</dbReference>
<comment type="cofactor">
    <cofactor evidence="1">
        <name>thiamine diphosphate</name>
        <dbReference type="ChEBI" id="CHEBI:58937"/>
    </cofactor>
</comment>
<evidence type="ECO:0000259" key="4">
    <source>
        <dbReference type="SMART" id="SM00861"/>
    </source>
</evidence>
<accession>A0A7W5ZU59</accession>
<dbReference type="SUPFAM" id="SSF52922">
    <property type="entry name" value="TK C-terminal domain-like"/>
    <property type="match status" value="1"/>
</dbReference>
<keyword evidence="5" id="KW-0808">Transferase</keyword>
<evidence type="ECO:0000256" key="3">
    <source>
        <dbReference type="ARBA" id="ARBA00023052"/>
    </source>
</evidence>
<name>A0A7W5ZU59_9BACT</name>